<proteinExistence type="predicted"/>
<evidence type="ECO:0000256" key="1">
    <source>
        <dbReference type="SAM" id="MobiDB-lite"/>
    </source>
</evidence>
<protein>
    <submittedName>
        <fullName evidence="2">Uncharacterized protein</fullName>
    </submittedName>
</protein>
<gene>
    <name evidence="2" type="ORF">MGWOODY_Hyp2153</name>
</gene>
<evidence type="ECO:0000313" key="2">
    <source>
        <dbReference type="EMBL" id="CUS56752.1"/>
    </source>
</evidence>
<name>A0A170PTQ5_9ZZZZ</name>
<feature type="region of interest" description="Disordered" evidence="1">
    <location>
        <begin position="1"/>
        <end position="24"/>
    </location>
</feature>
<reference evidence="2" key="1">
    <citation type="submission" date="2015-10" db="EMBL/GenBank/DDBJ databases">
        <authorList>
            <person name="Gilbert D.G."/>
        </authorList>
    </citation>
    <scope>NUCLEOTIDE SEQUENCE</scope>
</reference>
<accession>A0A170PTQ5</accession>
<dbReference type="AlphaFoldDB" id="A0A170PTQ5"/>
<dbReference type="EMBL" id="CZQD01000032">
    <property type="protein sequence ID" value="CUS56752.1"/>
    <property type="molecule type" value="Genomic_DNA"/>
</dbReference>
<sequence length="49" mass="5147">MGLKPRVSRGSAFKRPQTGGSCDSSLKLLRSLSKRGVALSASSGKFKHA</sequence>
<organism evidence="2">
    <name type="scientific">hydrothermal vent metagenome</name>
    <dbReference type="NCBI Taxonomy" id="652676"/>
    <lineage>
        <taxon>unclassified sequences</taxon>
        <taxon>metagenomes</taxon>
        <taxon>ecological metagenomes</taxon>
    </lineage>
</organism>